<keyword evidence="6" id="KW-1185">Reference proteome</keyword>
<name>A0ABV6AUK7_9DEIO</name>
<dbReference type="PROSITE" id="PS50949">
    <property type="entry name" value="HTH_GNTR"/>
    <property type="match status" value="1"/>
</dbReference>
<dbReference type="InterPro" id="IPR036390">
    <property type="entry name" value="WH_DNA-bd_sf"/>
</dbReference>
<organism evidence="5 6">
    <name type="scientific">Deinococcus oregonensis</name>
    <dbReference type="NCBI Taxonomy" id="1805970"/>
    <lineage>
        <taxon>Bacteria</taxon>
        <taxon>Thermotogati</taxon>
        <taxon>Deinococcota</taxon>
        <taxon>Deinococci</taxon>
        <taxon>Deinococcales</taxon>
        <taxon>Deinococcaceae</taxon>
        <taxon>Deinococcus</taxon>
    </lineage>
</organism>
<dbReference type="SMART" id="SM00345">
    <property type="entry name" value="HTH_GNTR"/>
    <property type="match status" value="1"/>
</dbReference>
<gene>
    <name evidence="5" type="ORF">ACFFLM_04165</name>
</gene>
<evidence type="ECO:0000256" key="3">
    <source>
        <dbReference type="ARBA" id="ARBA00023163"/>
    </source>
</evidence>
<dbReference type="InterPro" id="IPR000524">
    <property type="entry name" value="Tscrpt_reg_HTH_GntR"/>
</dbReference>
<sequence length="333" mass="35237">MPTLPLGLPPTPFTWPFSLDRSLGVSVGVQLRGQLEYGIACGELPRGSRLPSVRELSQGLGVAHVTVAQVYKELLALGLIVTSRGRGTFVADAPALQSGPDLTHLHQLLGGALRQAEAEGYSVRQIRSALNVLLAQGDPAPSEGVNVLLVGLFSDATRSYAADVQAVLKPGDRIQALTLSGLRNGEGLAVARAADVVLALAHRLAETCALLPGMDVIPVGFIPSQPTRAALAALNPMTSLAVVATFEEFLPTFLAGVKRFAPHVATLRATHIHAANLQSVLDSCDVVLYATGSEMIRDLVAPKPSLEYRHIIDPHDVERLVLPAVQAHRKDAV</sequence>
<evidence type="ECO:0000256" key="2">
    <source>
        <dbReference type="ARBA" id="ARBA00023125"/>
    </source>
</evidence>
<dbReference type="SUPFAM" id="SSF46785">
    <property type="entry name" value="Winged helix' DNA-binding domain"/>
    <property type="match status" value="1"/>
</dbReference>
<dbReference type="Proteomes" id="UP001589733">
    <property type="component" value="Unassembled WGS sequence"/>
</dbReference>
<reference evidence="5 6" key="1">
    <citation type="submission" date="2024-09" db="EMBL/GenBank/DDBJ databases">
        <authorList>
            <person name="Sun Q."/>
            <person name="Mori K."/>
        </authorList>
    </citation>
    <scope>NUCLEOTIDE SEQUENCE [LARGE SCALE GENOMIC DNA]</scope>
    <source>
        <strain evidence="5 6">JCM 13503</strain>
    </source>
</reference>
<dbReference type="Pfam" id="PF00392">
    <property type="entry name" value="GntR"/>
    <property type="match status" value="1"/>
</dbReference>
<dbReference type="InterPro" id="IPR036388">
    <property type="entry name" value="WH-like_DNA-bd_sf"/>
</dbReference>
<dbReference type="PANTHER" id="PTHR38445:SF7">
    <property type="entry name" value="GNTR-FAMILY TRANSCRIPTIONAL REGULATOR"/>
    <property type="match status" value="1"/>
</dbReference>
<evidence type="ECO:0000259" key="4">
    <source>
        <dbReference type="PROSITE" id="PS50949"/>
    </source>
</evidence>
<protein>
    <submittedName>
        <fullName evidence="5">GntR family transcriptional regulator</fullName>
    </submittedName>
</protein>
<evidence type="ECO:0000313" key="5">
    <source>
        <dbReference type="EMBL" id="MFB9991179.1"/>
    </source>
</evidence>
<proteinExistence type="predicted"/>
<accession>A0ABV6AUK7</accession>
<evidence type="ECO:0000313" key="6">
    <source>
        <dbReference type="Proteomes" id="UP001589733"/>
    </source>
</evidence>
<feature type="domain" description="HTH gntR-type" evidence="4">
    <location>
        <begin position="25"/>
        <end position="93"/>
    </location>
</feature>
<evidence type="ECO:0000256" key="1">
    <source>
        <dbReference type="ARBA" id="ARBA00023015"/>
    </source>
</evidence>
<dbReference type="PANTHER" id="PTHR38445">
    <property type="entry name" value="HTH-TYPE TRANSCRIPTIONAL REPRESSOR YTRA"/>
    <property type="match status" value="1"/>
</dbReference>
<keyword evidence="2" id="KW-0238">DNA-binding</keyword>
<dbReference type="EMBL" id="JBHLYR010000013">
    <property type="protein sequence ID" value="MFB9991179.1"/>
    <property type="molecule type" value="Genomic_DNA"/>
</dbReference>
<dbReference type="RefSeq" id="WP_380005850.1">
    <property type="nucleotide sequence ID" value="NZ_JBHLYR010000013.1"/>
</dbReference>
<dbReference type="Gene3D" id="1.10.10.10">
    <property type="entry name" value="Winged helix-like DNA-binding domain superfamily/Winged helix DNA-binding domain"/>
    <property type="match status" value="1"/>
</dbReference>
<keyword evidence="1" id="KW-0805">Transcription regulation</keyword>
<dbReference type="CDD" id="cd07377">
    <property type="entry name" value="WHTH_GntR"/>
    <property type="match status" value="1"/>
</dbReference>
<comment type="caution">
    <text evidence="5">The sequence shown here is derived from an EMBL/GenBank/DDBJ whole genome shotgun (WGS) entry which is preliminary data.</text>
</comment>
<keyword evidence="3" id="KW-0804">Transcription</keyword>